<reference evidence="6 7" key="1">
    <citation type="submission" date="2013-01" db="EMBL/GenBank/DDBJ databases">
        <authorList>
            <person name="Bench S."/>
        </authorList>
    </citation>
    <scope>NUCLEOTIDE SEQUENCE [LARGE SCALE GENOMIC DNA]</scope>
    <source>
        <strain evidence="6 7">WH 8502</strain>
    </source>
</reference>
<dbReference type="RefSeq" id="WP_021830649.1">
    <property type="nucleotide sequence ID" value="NZ_CAQK01000445.1"/>
</dbReference>
<dbReference type="Proteomes" id="UP000018348">
    <property type="component" value="Unassembled WGS sequence"/>
</dbReference>
<keyword evidence="2" id="KW-0547">Nucleotide-binding</keyword>
<evidence type="ECO:0000256" key="2">
    <source>
        <dbReference type="ARBA" id="ARBA00022741"/>
    </source>
</evidence>
<feature type="domain" description="Bacterial type II secretion system protein E" evidence="5">
    <location>
        <begin position="50"/>
        <end position="444"/>
    </location>
</feature>
<dbReference type="InterPro" id="IPR027417">
    <property type="entry name" value="P-loop_NTPase"/>
</dbReference>
<dbReference type="PANTHER" id="PTHR30258:SF2">
    <property type="entry name" value="COMG OPERON PROTEIN 1"/>
    <property type="match status" value="1"/>
</dbReference>
<dbReference type="AlphaFoldDB" id="T2IEJ6"/>
<dbReference type="EMBL" id="CAQK01000445">
    <property type="protein sequence ID" value="CCQ51294.1"/>
    <property type="molecule type" value="Genomic_DNA"/>
</dbReference>
<dbReference type="GO" id="GO:0005524">
    <property type="term" value="F:ATP binding"/>
    <property type="evidence" value="ECO:0007669"/>
    <property type="project" value="UniProtKB-KW"/>
</dbReference>
<evidence type="ECO:0000256" key="3">
    <source>
        <dbReference type="ARBA" id="ARBA00022840"/>
    </source>
</evidence>
<feature type="region of interest" description="Disordered" evidence="4">
    <location>
        <begin position="496"/>
        <end position="515"/>
    </location>
</feature>
<feature type="compositionally biased region" description="Basic and acidic residues" evidence="4">
    <location>
        <begin position="556"/>
        <end position="566"/>
    </location>
</feature>
<protein>
    <submittedName>
        <fullName evidence="6">General secretion pathway protein E / Type II secretory pathway, ATPase PulE/Tfp pilus assembly pathway, ATPase PilB</fullName>
    </submittedName>
</protein>
<dbReference type="Gene3D" id="3.30.450.90">
    <property type="match status" value="1"/>
</dbReference>
<keyword evidence="3" id="KW-0067">ATP-binding</keyword>
<dbReference type="GO" id="GO:0005886">
    <property type="term" value="C:plasma membrane"/>
    <property type="evidence" value="ECO:0007669"/>
    <property type="project" value="TreeGrafter"/>
</dbReference>
<organism evidence="6 7">
    <name type="scientific">Crocosphaera watsonii WH 8502</name>
    <dbReference type="NCBI Taxonomy" id="423474"/>
    <lineage>
        <taxon>Bacteria</taxon>
        <taxon>Bacillati</taxon>
        <taxon>Cyanobacteriota</taxon>
        <taxon>Cyanophyceae</taxon>
        <taxon>Oscillatoriophycideae</taxon>
        <taxon>Chroococcales</taxon>
        <taxon>Aphanothecaceae</taxon>
        <taxon>Crocosphaera</taxon>
    </lineage>
</organism>
<name>T2IEJ6_CROWT</name>
<reference evidence="6 7" key="2">
    <citation type="submission" date="2013-09" db="EMBL/GenBank/DDBJ databases">
        <title>Whole genome comparison of six Crocosphaera watsonii strains with differing phenotypes.</title>
        <authorList>
            <person name="Bench S.R."/>
            <person name="Heller P."/>
            <person name="Frank I."/>
            <person name="Arciniega M."/>
            <person name="Shilova I.N."/>
            <person name="Zehr J.P."/>
        </authorList>
    </citation>
    <scope>NUCLEOTIDE SEQUENCE [LARGE SCALE GENOMIC DNA]</scope>
    <source>
        <strain evidence="6 7">WH 8502</strain>
    </source>
</reference>
<comment type="similarity">
    <text evidence="1">Belongs to the GSP E family.</text>
</comment>
<accession>T2IEJ6</accession>
<evidence type="ECO:0000256" key="1">
    <source>
        <dbReference type="ARBA" id="ARBA00006611"/>
    </source>
</evidence>
<dbReference type="InterPro" id="IPR001482">
    <property type="entry name" value="T2SS/T4SS_dom"/>
</dbReference>
<evidence type="ECO:0000259" key="5">
    <source>
        <dbReference type="Pfam" id="PF00437"/>
    </source>
</evidence>
<gene>
    <name evidence="6" type="ORF">CWATWH8502_3231</name>
</gene>
<dbReference type="PANTHER" id="PTHR30258">
    <property type="entry name" value="TYPE II SECRETION SYSTEM PROTEIN GSPE-RELATED"/>
    <property type="match status" value="1"/>
</dbReference>
<dbReference type="Pfam" id="PF00437">
    <property type="entry name" value="T2SSE"/>
    <property type="match status" value="1"/>
</dbReference>
<evidence type="ECO:0000313" key="7">
    <source>
        <dbReference type="Proteomes" id="UP000018348"/>
    </source>
</evidence>
<evidence type="ECO:0000256" key="4">
    <source>
        <dbReference type="SAM" id="MobiDB-lite"/>
    </source>
</evidence>
<proteinExistence type="inferred from homology"/>
<dbReference type="SUPFAM" id="SSF52540">
    <property type="entry name" value="P-loop containing nucleoside triphosphate hydrolases"/>
    <property type="match status" value="1"/>
</dbReference>
<dbReference type="Gene3D" id="3.40.50.300">
    <property type="entry name" value="P-loop containing nucleotide triphosphate hydrolases"/>
    <property type="match status" value="1"/>
</dbReference>
<comment type="caution">
    <text evidence="6">The sequence shown here is derived from an EMBL/GenBank/DDBJ whole genome shotgun (WGS) entry which is preliminary data.</text>
</comment>
<sequence>MSNHPQDSLNCEATLIGQPVPDCEATIVGDKSSPPEFTPATNAILQETPSNRVVALVNKFLAKAVEKKATSIQIEPEANFLSIRYGKAEILKPLVDPLPKKFASPILSRLKSMAELEVNQSQTPQRGRIRKRGGGRTIHFFVQTEASLYGEKMTIRVVDSAVNPPNLETFISDEVIRQNLEEMMEGSSGLLLVTSTDTKAPTPLLYSLFSQNMANPSAMATVEESISYLLSGMSQTEIDVDQEQDYHTVLQSLLQQDKARILVDNLSNPSVARMVAEMADNDRFVLTSLNAEDGISAIALLREMVTPTLLADTLIGVVHQHSLPRLCPACRMIHEPTARELAELGISETDSSQNSFYQARCLKETEIEQMRQKGRVCRQCNGEGYDGYVQLYEFHAITPALRTAIAQGADLEQLKQISRRDQPSSLRTEALSLLEDGEIGLKEFAQVCPSYVDPSTPTPTEIPIPSPTDVTQRLETMETLLMTLTKELHDLKQALKDTDTSSTPTTSPPPQTSSFEEAAKATQINEHIAPNVDLCKETITASSKLYEELEDPGDWEALKRELDPNKETIVTADLSSPEEMKDHPFKSIPDPWS</sequence>
<feature type="region of interest" description="Disordered" evidence="4">
    <location>
        <begin position="556"/>
        <end position="593"/>
    </location>
</feature>
<dbReference type="GO" id="GO:0016887">
    <property type="term" value="F:ATP hydrolysis activity"/>
    <property type="evidence" value="ECO:0007669"/>
    <property type="project" value="TreeGrafter"/>
</dbReference>
<evidence type="ECO:0000313" key="6">
    <source>
        <dbReference type="EMBL" id="CCQ51294.1"/>
    </source>
</evidence>